<evidence type="ECO:0000313" key="3">
    <source>
        <dbReference type="Proteomes" id="UP001501676"/>
    </source>
</evidence>
<dbReference type="InterPro" id="IPR029058">
    <property type="entry name" value="AB_hydrolase_fold"/>
</dbReference>
<dbReference type="Proteomes" id="UP001501676">
    <property type="component" value="Unassembled WGS sequence"/>
</dbReference>
<dbReference type="RefSeq" id="WP_345731199.1">
    <property type="nucleotide sequence ID" value="NZ_BAAAYN010000039.1"/>
</dbReference>
<dbReference type="PRINTS" id="PR00111">
    <property type="entry name" value="ABHYDROLASE"/>
</dbReference>
<evidence type="ECO:0000259" key="1">
    <source>
        <dbReference type="Pfam" id="PF00561"/>
    </source>
</evidence>
<dbReference type="EMBL" id="BAAAYN010000039">
    <property type="protein sequence ID" value="GAA3392783.1"/>
    <property type="molecule type" value="Genomic_DNA"/>
</dbReference>
<dbReference type="Gene3D" id="3.40.50.1820">
    <property type="entry name" value="alpha/beta hydrolase"/>
    <property type="match status" value="1"/>
</dbReference>
<gene>
    <name evidence="2" type="primary">pcaD_2</name>
    <name evidence="2" type="ORF">GCM10020369_55780</name>
</gene>
<dbReference type="PANTHER" id="PTHR43433">
    <property type="entry name" value="HYDROLASE, ALPHA/BETA FOLD FAMILY PROTEIN"/>
    <property type="match status" value="1"/>
</dbReference>
<keyword evidence="3" id="KW-1185">Reference proteome</keyword>
<reference evidence="3" key="1">
    <citation type="journal article" date="2019" name="Int. J. Syst. Evol. Microbiol.">
        <title>The Global Catalogue of Microorganisms (GCM) 10K type strain sequencing project: providing services to taxonomists for standard genome sequencing and annotation.</title>
        <authorList>
            <consortium name="The Broad Institute Genomics Platform"/>
            <consortium name="The Broad Institute Genome Sequencing Center for Infectious Disease"/>
            <person name="Wu L."/>
            <person name="Ma J."/>
        </authorList>
    </citation>
    <scope>NUCLEOTIDE SEQUENCE [LARGE SCALE GENOMIC DNA]</scope>
    <source>
        <strain evidence="3">JCM 9458</strain>
    </source>
</reference>
<evidence type="ECO:0000313" key="2">
    <source>
        <dbReference type="EMBL" id="GAA3392783.1"/>
    </source>
</evidence>
<feature type="domain" description="AB hydrolase-1" evidence="1">
    <location>
        <begin position="6"/>
        <end position="226"/>
    </location>
</feature>
<organism evidence="2 3">
    <name type="scientific">Cryptosporangium minutisporangium</name>
    <dbReference type="NCBI Taxonomy" id="113569"/>
    <lineage>
        <taxon>Bacteria</taxon>
        <taxon>Bacillati</taxon>
        <taxon>Actinomycetota</taxon>
        <taxon>Actinomycetes</taxon>
        <taxon>Cryptosporangiales</taxon>
        <taxon>Cryptosporangiaceae</taxon>
        <taxon>Cryptosporangium</taxon>
    </lineage>
</organism>
<dbReference type="Pfam" id="PF00561">
    <property type="entry name" value="Abhydrolase_1"/>
    <property type="match status" value="1"/>
</dbReference>
<proteinExistence type="predicted"/>
<dbReference type="InterPro" id="IPR050471">
    <property type="entry name" value="AB_hydrolase"/>
</dbReference>
<dbReference type="SUPFAM" id="SSF53474">
    <property type="entry name" value="alpha/beta-Hydrolases"/>
    <property type="match status" value="1"/>
</dbReference>
<accession>A0ABP6T6H6</accession>
<dbReference type="InterPro" id="IPR000073">
    <property type="entry name" value="AB_hydrolase_1"/>
</dbReference>
<name>A0ABP6T6H6_9ACTN</name>
<sequence>MSPGRPAIVLLNSLGTTAAMWDRVVPRLAESFEVLRYDQRGHGNAPVRPTTGLDDLVDDLLGVLDRRGVARVHLAGISIGGMIALRAASRVPDRVASVTALCCAAALDRRSWTERARTVREHGLDAIVPAVIERWFTTEFRSRRPEAVRASTEMLRSTPREGYAVGCDVLAEADVRADLPGITARTLVVGGAEDPATPPDEQHAIARAIPHAHVEILPAVAHLAPIAEPETIAKLITANALAAESVGEQTWT</sequence>
<dbReference type="PANTHER" id="PTHR43433:SF5">
    <property type="entry name" value="AB HYDROLASE-1 DOMAIN-CONTAINING PROTEIN"/>
    <property type="match status" value="1"/>
</dbReference>
<protein>
    <submittedName>
        <fullName evidence="2">3-oxoadipate enol-lactonase</fullName>
    </submittedName>
</protein>
<comment type="caution">
    <text evidence="2">The sequence shown here is derived from an EMBL/GenBank/DDBJ whole genome shotgun (WGS) entry which is preliminary data.</text>
</comment>